<dbReference type="Proteomes" id="UP000293142">
    <property type="component" value="Unassembled WGS sequence"/>
</dbReference>
<protein>
    <submittedName>
        <fullName evidence="1">Uncharacterized protein</fullName>
    </submittedName>
</protein>
<organism evidence="1 2">
    <name type="scientific">Paenibacillus thalictri</name>
    <dbReference type="NCBI Taxonomy" id="2527873"/>
    <lineage>
        <taxon>Bacteria</taxon>
        <taxon>Bacillati</taxon>
        <taxon>Bacillota</taxon>
        <taxon>Bacilli</taxon>
        <taxon>Bacillales</taxon>
        <taxon>Paenibacillaceae</taxon>
        <taxon>Paenibacillus</taxon>
    </lineage>
</organism>
<keyword evidence="2" id="KW-1185">Reference proteome</keyword>
<accession>A0A4Q9DKT8</accession>
<reference evidence="1 2" key="1">
    <citation type="submission" date="2019-02" db="EMBL/GenBank/DDBJ databases">
        <title>Paenibacillus sp. nov., isolated from surface-sterilized tissue of Thalictrum simplex L.</title>
        <authorList>
            <person name="Tuo L."/>
        </authorList>
    </citation>
    <scope>NUCLEOTIDE SEQUENCE [LARGE SCALE GENOMIC DNA]</scope>
    <source>
        <strain evidence="1 2">N2SHLJ1</strain>
    </source>
</reference>
<dbReference type="EMBL" id="SIRE01000021">
    <property type="protein sequence ID" value="TBL73340.1"/>
    <property type="molecule type" value="Genomic_DNA"/>
</dbReference>
<comment type="caution">
    <text evidence="1">The sequence shown here is derived from an EMBL/GenBank/DDBJ whole genome shotgun (WGS) entry which is preliminary data.</text>
</comment>
<dbReference type="AlphaFoldDB" id="A0A4Q9DKT8"/>
<dbReference type="InterPro" id="IPR014710">
    <property type="entry name" value="RmlC-like_jellyroll"/>
</dbReference>
<proteinExistence type="predicted"/>
<dbReference type="Gene3D" id="2.60.120.10">
    <property type="entry name" value="Jelly Rolls"/>
    <property type="match status" value="1"/>
</dbReference>
<dbReference type="OrthoDB" id="5002379at2"/>
<gene>
    <name evidence="1" type="ORF">EYB31_27060</name>
</gene>
<evidence type="ECO:0000313" key="2">
    <source>
        <dbReference type="Proteomes" id="UP000293142"/>
    </source>
</evidence>
<dbReference type="RefSeq" id="WP_131016587.1">
    <property type="nucleotide sequence ID" value="NZ_SIRE01000021.1"/>
</dbReference>
<name>A0A4Q9DKT8_9BACL</name>
<sequence>MFSEITVKEPLDRIAEDWDFLNEKIIKKFQGFLPVGQNIYGIRQRKFAANGDVIDLRKGNISKHVELGPNGIYSWKHIPLNTHFIFSGTPHRVSHNFGYWHINDKDEMYLPLPSNDPDGLSYFLVIMGEPKGDECDRFAWYCDQCYTMLHEEVYETGRLGFDGFWKAEIEAVKSYNADIRHRTCSECGKVNPVGYCWNPSRDTPEQQEARKIW</sequence>
<evidence type="ECO:0000313" key="1">
    <source>
        <dbReference type="EMBL" id="TBL73340.1"/>
    </source>
</evidence>